<dbReference type="Gene3D" id="1.10.10.10">
    <property type="entry name" value="Winged helix-like DNA-binding domain superfamily/Winged helix DNA-binding domain"/>
    <property type="match status" value="1"/>
</dbReference>
<evidence type="ECO:0000256" key="3">
    <source>
        <dbReference type="ARBA" id="ARBA00023082"/>
    </source>
</evidence>
<protein>
    <recommendedName>
        <fullName evidence="9">RNA polymerase sigma factor</fullName>
    </recommendedName>
</protein>
<evidence type="ECO:0000259" key="5">
    <source>
        <dbReference type="Pfam" id="PF04542"/>
    </source>
</evidence>
<reference evidence="8" key="1">
    <citation type="submission" date="2017-09" db="EMBL/GenBank/DDBJ databases">
        <title>Depth-based differentiation of microbial function through sediment-hosted aquifers and enrichment of novel symbionts in the deep terrestrial subsurface.</title>
        <authorList>
            <person name="Probst A.J."/>
            <person name="Ladd B."/>
            <person name="Jarett J.K."/>
            <person name="Geller-Mcgrath D.E."/>
            <person name="Sieber C.M.K."/>
            <person name="Emerson J.B."/>
            <person name="Anantharaman K."/>
            <person name="Thomas B.C."/>
            <person name="Malmstrom R."/>
            <person name="Stieglmeier M."/>
            <person name="Klingl A."/>
            <person name="Woyke T."/>
            <person name="Ryan C.M."/>
            <person name="Banfield J.F."/>
        </authorList>
    </citation>
    <scope>NUCLEOTIDE SEQUENCE [LARGE SCALE GENOMIC DNA]</scope>
</reference>
<dbReference type="InterPro" id="IPR013324">
    <property type="entry name" value="RNA_pol_sigma_r3/r4-like"/>
</dbReference>
<dbReference type="GO" id="GO:0006352">
    <property type="term" value="P:DNA-templated transcription initiation"/>
    <property type="evidence" value="ECO:0007669"/>
    <property type="project" value="InterPro"/>
</dbReference>
<feature type="domain" description="RNA polymerase sigma factor 70 region 4 type 2" evidence="6">
    <location>
        <begin position="115"/>
        <end position="167"/>
    </location>
</feature>
<evidence type="ECO:0000313" key="7">
    <source>
        <dbReference type="EMBL" id="PJA46106.1"/>
    </source>
</evidence>
<dbReference type="GO" id="GO:0016987">
    <property type="term" value="F:sigma factor activity"/>
    <property type="evidence" value="ECO:0007669"/>
    <property type="project" value="UniProtKB-KW"/>
</dbReference>
<dbReference type="InterPro" id="IPR013249">
    <property type="entry name" value="RNA_pol_sigma70_r4_t2"/>
</dbReference>
<comment type="similarity">
    <text evidence="1">Belongs to the sigma-70 factor family. ECF subfamily.</text>
</comment>
<organism evidence="7 8">
    <name type="scientific">Candidatus Uhrbacteria bacterium CG_4_9_14_3_um_filter_41_35</name>
    <dbReference type="NCBI Taxonomy" id="1975034"/>
    <lineage>
        <taxon>Bacteria</taxon>
        <taxon>Candidatus Uhriibacteriota</taxon>
    </lineage>
</organism>
<dbReference type="SUPFAM" id="SSF88659">
    <property type="entry name" value="Sigma3 and sigma4 domains of RNA polymerase sigma factors"/>
    <property type="match status" value="1"/>
</dbReference>
<sequence>MSIEFLGKSKTVRKPDFRQFYELHFQNVYRFVFFRVYQNRDVAEDLTSEIFMRALKAFETYDPAKSEKAWIMTIARNHLINYYRDKKETSDLDEIAFQVQGIDGNELEDTNDTIREIQSGLLELEENDRELIELKYIQGYRYKEIANIVGKTPGAVRVETFRAMKKLKLIIKPRYEEVEKTTSAVA</sequence>
<evidence type="ECO:0000313" key="8">
    <source>
        <dbReference type="Proteomes" id="UP000231263"/>
    </source>
</evidence>
<evidence type="ECO:0000256" key="2">
    <source>
        <dbReference type="ARBA" id="ARBA00023015"/>
    </source>
</evidence>
<dbReference type="InterPro" id="IPR013325">
    <property type="entry name" value="RNA_pol_sigma_r2"/>
</dbReference>
<dbReference type="Pfam" id="PF08281">
    <property type="entry name" value="Sigma70_r4_2"/>
    <property type="match status" value="1"/>
</dbReference>
<keyword evidence="4" id="KW-0804">Transcription</keyword>
<dbReference type="PANTHER" id="PTHR43133">
    <property type="entry name" value="RNA POLYMERASE ECF-TYPE SIGMA FACTO"/>
    <property type="match status" value="1"/>
</dbReference>
<dbReference type="Pfam" id="PF04542">
    <property type="entry name" value="Sigma70_r2"/>
    <property type="match status" value="1"/>
</dbReference>
<dbReference type="AlphaFoldDB" id="A0A2M7XEG7"/>
<dbReference type="NCBIfam" id="TIGR02937">
    <property type="entry name" value="sigma70-ECF"/>
    <property type="match status" value="1"/>
</dbReference>
<dbReference type="Proteomes" id="UP000231263">
    <property type="component" value="Unassembled WGS sequence"/>
</dbReference>
<dbReference type="SUPFAM" id="SSF88946">
    <property type="entry name" value="Sigma2 domain of RNA polymerase sigma factors"/>
    <property type="match status" value="1"/>
</dbReference>
<evidence type="ECO:0008006" key="9">
    <source>
        <dbReference type="Google" id="ProtNLM"/>
    </source>
</evidence>
<gene>
    <name evidence="7" type="ORF">CO173_03640</name>
</gene>
<evidence type="ECO:0000256" key="4">
    <source>
        <dbReference type="ARBA" id="ARBA00023163"/>
    </source>
</evidence>
<accession>A0A2M7XEG7</accession>
<feature type="domain" description="RNA polymerase sigma-70 region 2" evidence="5">
    <location>
        <begin position="21"/>
        <end position="87"/>
    </location>
</feature>
<dbReference type="CDD" id="cd06171">
    <property type="entry name" value="Sigma70_r4"/>
    <property type="match status" value="1"/>
</dbReference>
<evidence type="ECO:0000259" key="6">
    <source>
        <dbReference type="Pfam" id="PF08281"/>
    </source>
</evidence>
<dbReference type="InterPro" id="IPR039425">
    <property type="entry name" value="RNA_pol_sigma-70-like"/>
</dbReference>
<evidence type="ECO:0000256" key="1">
    <source>
        <dbReference type="ARBA" id="ARBA00010641"/>
    </source>
</evidence>
<dbReference type="GO" id="GO:0003677">
    <property type="term" value="F:DNA binding"/>
    <property type="evidence" value="ECO:0007669"/>
    <property type="project" value="InterPro"/>
</dbReference>
<keyword evidence="2" id="KW-0805">Transcription regulation</keyword>
<dbReference type="InterPro" id="IPR014284">
    <property type="entry name" value="RNA_pol_sigma-70_dom"/>
</dbReference>
<proteinExistence type="inferred from homology"/>
<comment type="caution">
    <text evidence="7">The sequence shown here is derived from an EMBL/GenBank/DDBJ whole genome shotgun (WGS) entry which is preliminary data.</text>
</comment>
<dbReference type="InterPro" id="IPR036388">
    <property type="entry name" value="WH-like_DNA-bd_sf"/>
</dbReference>
<dbReference type="EMBL" id="PFWT01000017">
    <property type="protein sequence ID" value="PJA46106.1"/>
    <property type="molecule type" value="Genomic_DNA"/>
</dbReference>
<dbReference type="InterPro" id="IPR007627">
    <property type="entry name" value="RNA_pol_sigma70_r2"/>
</dbReference>
<keyword evidence="3" id="KW-0731">Sigma factor</keyword>
<name>A0A2M7XEG7_9BACT</name>
<dbReference type="PANTHER" id="PTHR43133:SF57">
    <property type="entry name" value="RNA POLYMERASE SIGMA-70 FACTOR"/>
    <property type="match status" value="1"/>
</dbReference>
<dbReference type="Gene3D" id="1.10.1740.10">
    <property type="match status" value="1"/>
</dbReference>